<feature type="region of interest" description="Disordered" evidence="1">
    <location>
        <begin position="70"/>
        <end position="91"/>
    </location>
</feature>
<proteinExistence type="predicted"/>
<organism evidence="2">
    <name type="scientific">Aphanomyces astaci</name>
    <name type="common">Crayfish plague agent</name>
    <dbReference type="NCBI Taxonomy" id="112090"/>
    <lineage>
        <taxon>Eukaryota</taxon>
        <taxon>Sar</taxon>
        <taxon>Stramenopiles</taxon>
        <taxon>Oomycota</taxon>
        <taxon>Saprolegniomycetes</taxon>
        <taxon>Saprolegniales</taxon>
        <taxon>Verrucalvaceae</taxon>
        <taxon>Aphanomyces</taxon>
    </lineage>
</organism>
<gene>
    <name evidence="2" type="ORF">H257_17625</name>
</gene>
<sequence>MHPSPQLPQVTVDKNNATCANGVTTANGAAVNGATDAIDQANGPNHETITQATARNLATDTVVVRTNGTMKNAVPVMDRPTANPSRKWDLR</sequence>
<evidence type="ECO:0000313" key="2">
    <source>
        <dbReference type="EMBL" id="ETV65740.1"/>
    </source>
</evidence>
<dbReference type="GeneID" id="20819621"/>
<dbReference type="AlphaFoldDB" id="W4FE32"/>
<dbReference type="EMBL" id="KI913225">
    <property type="protein sequence ID" value="ETV65740.1"/>
    <property type="molecule type" value="Genomic_DNA"/>
</dbReference>
<protein>
    <submittedName>
        <fullName evidence="2">Uncharacterized protein</fullName>
    </submittedName>
</protein>
<reference evidence="2" key="1">
    <citation type="submission" date="2013-12" db="EMBL/GenBank/DDBJ databases">
        <title>The Genome Sequence of Aphanomyces astaci APO3.</title>
        <authorList>
            <consortium name="The Broad Institute Genomics Platform"/>
            <person name="Russ C."/>
            <person name="Tyler B."/>
            <person name="van West P."/>
            <person name="Dieguez-Uribeondo J."/>
            <person name="Young S.K."/>
            <person name="Zeng Q."/>
            <person name="Gargeya S."/>
            <person name="Fitzgerald M."/>
            <person name="Abouelleil A."/>
            <person name="Alvarado L."/>
            <person name="Chapman S.B."/>
            <person name="Gainer-Dewar J."/>
            <person name="Goldberg J."/>
            <person name="Griggs A."/>
            <person name="Gujja S."/>
            <person name="Hansen M."/>
            <person name="Howarth C."/>
            <person name="Imamovic A."/>
            <person name="Ireland A."/>
            <person name="Larimer J."/>
            <person name="McCowan C."/>
            <person name="Murphy C."/>
            <person name="Pearson M."/>
            <person name="Poon T.W."/>
            <person name="Priest M."/>
            <person name="Roberts A."/>
            <person name="Saif S."/>
            <person name="Shea T."/>
            <person name="Sykes S."/>
            <person name="Wortman J."/>
            <person name="Nusbaum C."/>
            <person name="Birren B."/>
        </authorList>
    </citation>
    <scope>NUCLEOTIDE SEQUENCE [LARGE SCALE GENOMIC DNA]</scope>
    <source>
        <strain evidence="2">APO3</strain>
    </source>
</reference>
<dbReference type="RefSeq" id="XP_009844792.1">
    <property type="nucleotide sequence ID" value="XM_009846490.1"/>
</dbReference>
<accession>W4FE32</accession>
<dbReference type="VEuPathDB" id="FungiDB:H257_17625"/>
<name>W4FE32_APHAT</name>
<evidence type="ECO:0000256" key="1">
    <source>
        <dbReference type="SAM" id="MobiDB-lite"/>
    </source>
</evidence>